<dbReference type="GO" id="GO:0042134">
    <property type="term" value="F:rRNA primary transcript binding"/>
    <property type="evidence" value="ECO:0007669"/>
    <property type="project" value="InterPro"/>
</dbReference>
<evidence type="ECO:0000259" key="2">
    <source>
        <dbReference type="PROSITE" id="PS50833"/>
    </source>
</evidence>
<feature type="compositionally biased region" description="Basic and acidic residues" evidence="1">
    <location>
        <begin position="37"/>
        <end position="58"/>
    </location>
</feature>
<sequence>MPATDPADIKNKQKRSEVVNRLKAEKARAKLKRRQQIAKDEQENPALKEERLKDNQPKTLESMREFDETVVGEDEEVFAEEDTDEFAQYFNGQPPKIMVTTSKRPSANVYEFAEEFVSIFPDAELVKRGSQFEIKRIVELAIKRNYTDIVVINEDKKQPNAVTMIHLPHGPTAHFKLSSIRLSKQIRGHGTVGPQKPELILNNFSTRLGHTIGRFFAALFPHVPEFKGRQVATFHNQRDFIFFRRHRYIFKDGERCDLQELGPRFTLKLRWLQKGTFDTRFGDYEWMHKPELDTSRRKFFL</sequence>
<dbReference type="Pfam" id="PF04427">
    <property type="entry name" value="Brix"/>
    <property type="match status" value="1"/>
</dbReference>
<dbReference type="GO" id="GO:0005730">
    <property type="term" value="C:nucleolus"/>
    <property type="evidence" value="ECO:0007669"/>
    <property type="project" value="TreeGrafter"/>
</dbReference>
<dbReference type="AlphaFoldDB" id="A0AAD5TGH6"/>
<feature type="domain" description="Brix" evidence="2">
    <location>
        <begin position="95"/>
        <end position="278"/>
    </location>
</feature>
<dbReference type="Gene3D" id="3.40.50.10480">
    <property type="entry name" value="Probable brix-domain ribosomal biogenesis protein"/>
    <property type="match status" value="1"/>
</dbReference>
<dbReference type="SMART" id="SM00879">
    <property type="entry name" value="Brix"/>
    <property type="match status" value="1"/>
</dbReference>
<dbReference type="GO" id="GO:0000470">
    <property type="term" value="P:maturation of LSU-rRNA"/>
    <property type="evidence" value="ECO:0007669"/>
    <property type="project" value="TreeGrafter"/>
</dbReference>
<feature type="region of interest" description="Disordered" evidence="1">
    <location>
        <begin position="25"/>
        <end position="58"/>
    </location>
</feature>
<gene>
    <name evidence="3" type="primary">RPF1</name>
    <name evidence="3" type="ORF">HDU87_005722</name>
</gene>
<dbReference type="GO" id="GO:0030687">
    <property type="term" value="C:preribosome, large subunit precursor"/>
    <property type="evidence" value="ECO:0007669"/>
    <property type="project" value="TreeGrafter"/>
</dbReference>
<dbReference type="EMBL" id="JADGJQ010000047">
    <property type="protein sequence ID" value="KAJ3175892.1"/>
    <property type="molecule type" value="Genomic_DNA"/>
</dbReference>
<dbReference type="PANTHER" id="PTHR22734:SF3">
    <property type="entry name" value="RIBOSOME PRODUCTION FACTOR 1"/>
    <property type="match status" value="1"/>
</dbReference>
<comment type="caution">
    <text evidence="3">The sequence shown here is derived from an EMBL/GenBank/DDBJ whole genome shotgun (WGS) entry which is preliminary data.</text>
</comment>
<dbReference type="PANTHER" id="PTHR22734">
    <property type="entry name" value="U3 SMALL NUCLEOLAR RIBONUCLEOPROTEIN PROTEIN IMP4"/>
    <property type="match status" value="1"/>
</dbReference>
<protein>
    <submittedName>
        <fullName evidence="3">Ribosome production factor 1</fullName>
    </submittedName>
</protein>
<keyword evidence="4" id="KW-1185">Reference proteome</keyword>
<reference evidence="3" key="1">
    <citation type="submission" date="2020-05" db="EMBL/GenBank/DDBJ databases">
        <title>Phylogenomic resolution of chytrid fungi.</title>
        <authorList>
            <person name="Stajich J.E."/>
            <person name="Amses K."/>
            <person name="Simmons R."/>
            <person name="Seto K."/>
            <person name="Myers J."/>
            <person name="Bonds A."/>
            <person name="Quandt C.A."/>
            <person name="Barry K."/>
            <person name="Liu P."/>
            <person name="Grigoriev I."/>
            <person name="Longcore J.E."/>
            <person name="James T.Y."/>
        </authorList>
    </citation>
    <scope>NUCLEOTIDE SEQUENCE</scope>
    <source>
        <strain evidence="3">JEL0379</strain>
    </source>
</reference>
<proteinExistence type="predicted"/>
<dbReference type="SUPFAM" id="SSF52954">
    <property type="entry name" value="Class II aaRS ABD-related"/>
    <property type="match status" value="1"/>
</dbReference>
<name>A0AAD5TGH6_9FUNG</name>
<evidence type="ECO:0000313" key="3">
    <source>
        <dbReference type="EMBL" id="KAJ3175892.1"/>
    </source>
</evidence>
<dbReference type="FunFam" id="3.40.50.10480:FF:000002">
    <property type="entry name" value="Ribosome production factor 1"/>
    <property type="match status" value="1"/>
</dbReference>
<organism evidence="3 4">
    <name type="scientific">Geranomyces variabilis</name>
    <dbReference type="NCBI Taxonomy" id="109894"/>
    <lineage>
        <taxon>Eukaryota</taxon>
        <taxon>Fungi</taxon>
        <taxon>Fungi incertae sedis</taxon>
        <taxon>Chytridiomycota</taxon>
        <taxon>Chytridiomycota incertae sedis</taxon>
        <taxon>Chytridiomycetes</taxon>
        <taxon>Spizellomycetales</taxon>
        <taxon>Powellomycetaceae</taxon>
        <taxon>Geranomyces</taxon>
    </lineage>
</organism>
<evidence type="ECO:0000313" key="4">
    <source>
        <dbReference type="Proteomes" id="UP001212152"/>
    </source>
</evidence>
<evidence type="ECO:0000256" key="1">
    <source>
        <dbReference type="SAM" id="MobiDB-lite"/>
    </source>
</evidence>
<dbReference type="InterPro" id="IPR007109">
    <property type="entry name" value="Brix"/>
</dbReference>
<dbReference type="PROSITE" id="PS50833">
    <property type="entry name" value="BRIX"/>
    <property type="match status" value="1"/>
</dbReference>
<dbReference type="InterPro" id="IPR044281">
    <property type="entry name" value="IMP4/RPF1"/>
</dbReference>
<dbReference type="Proteomes" id="UP001212152">
    <property type="component" value="Unassembled WGS sequence"/>
</dbReference>
<dbReference type="GO" id="GO:0000460">
    <property type="term" value="P:maturation of 5.8S rRNA"/>
    <property type="evidence" value="ECO:0007669"/>
    <property type="project" value="TreeGrafter"/>
</dbReference>
<accession>A0AAD5TGH6</accession>